<dbReference type="InterPro" id="IPR007110">
    <property type="entry name" value="Ig-like_dom"/>
</dbReference>
<feature type="region of interest" description="Disordered" evidence="1">
    <location>
        <begin position="332"/>
        <end position="359"/>
    </location>
</feature>
<feature type="region of interest" description="Disordered" evidence="1">
    <location>
        <begin position="585"/>
        <end position="605"/>
    </location>
</feature>
<reference evidence="3" key="1">
    <citation type="submission" date="2022-08" db="UniProtKB">
        <authorList>
            <consortium name="EnsemblMetazoa"/>
        </authorList>
    </citation>
    <scope>IDENTIFICATION</scope>
</reference>
<evidence type="ECO:0000313" key="3">
    <source>
        <dbReference type="EnsemblMetazoa" id="ACOM024575-PA.1"/>
    </source>
</evidence>
<feature type="compositionally biased region" description="Acidic residues" evidence="1">
    <location>
        <begin position="434"/>
        <end position="445"/>
    </location>
</feature>
<sequence length="731" mass="75512">MQEEAASDEAAAAVDVVVVVVLSSSAIEATAAAASVASTSFPTPLLPSVTSVVEEAASPSVLTFFVADETASASSVPSTALATEFEAVRFRDPAPVKFGLNCTMMAVMLSQPVPSPRDGRSDATDNDDPITSSQILDSFMPGLLIRSCTNCTTCSLVIKFQMPSHASTINSSSGPTVIFSMSGRADIICSSAGSDLFCKGTAVTRPPAFSIRWYSAVSSGLWSKLISSAFPFRQTTHHCENPQHTYPYASSSPSSVLDVSSAGSSACGNSSSESLSSSSSSSSSVSSMLIDTSAGGGPFFGDGLAELLCTLAAGDALEAAAAAVAPPLPPLPLSQLPFSGPAEPDDDEDETAPEEPTLPTSPFSLLACCLLPSDDELSGAQLSFPGSAASVDLPAATLPAVSLISSLCSAFLLPAAATSPPSATGSLLPGETLPADDDEEDDEDGSGCGVASFTRSTALLLELLTVESAAPGTVSSSSSFCCSGCGCCFLSAGSASASDPALSPLLPPSILTGRFSLDPPAPASLPAVAARLFPFRYGETGFEQLPSLMAATRWFFASPGFVSLRYFCSTSFSGITASLHKSSTLSSSSSSSTSSSASSSPFVLSDSTFSSSITFSCSRVASKPRNASFSAFSNSFRPYASTVLRKVGRWRLQYWATSAPPCPSYTAKNEHWSSKFSMQLCASCICFAPFCPSTMQRTSWLIRQPCIELEPDAKNSFDSSLESFVVRGSER</sequence>
<proteinExistence type="predicted"/>
<feature type="compositionally biased region" description="Acidic residues" evidence="1">
    <location>
        <begin position="343"/>
        <end position="353"/>
    </location>
</feature>
<feature type="domain" description="Ig-like" evidence="2">
    <location>
        <begin position="163"/>
        <end position="286"/>
    </location>
</feature>
<accession>A0A8W7P3T2</accession>
<evidence type="ECO:0000256" key="1">
    <source>
        <dbReference type="SAM" id="MobiDB-lite"/>
    </source>
</evidence>
<name>A0A8W7P3T2_ANOCL</name>
<evidence type="ECO:0000259" key="2">
    <source>
        <dbReference type="PROSITE" id="PS50835"/>
    </source>
</evidence>
<dbReference type="PROSITE" id="PS50835">
    <property type="entry name" value="IG_LIKE"/>
    <property type="match status" value="1"/>
</dbReference>
<dbReference type="Proteomes" id="UP000075882">
    <property type="component" value="Unassembled WGS sequence"/>
</dbReference>
<dbReference type="EnsemblMetazoa" id="ACOM024575-RA">
    <property type="protein sequence ID" value="ACOM024575-PA.1"/>
    <property type="gene ID" value="ACOM024575"/>
</dbReference>
<protein>
    <recommendedName>
        <fullName evidence="2">Ig-like domain-containing protein</fullName>
    </recommendedName>
</protein>
<organism evidence="3">
    <name type="scientific">Anopheles coluzzii</name>
    <name type="common">African malaria mosquito</name>
    <dbReference type="NCBI Taxonomy" id="1518534"/>
    <lineage>
        <taxon>Eukaryota</taxon>
        <taxon>Metazoa</taxon>
        <taxon>Ecdysozoa</taxon>
        <taxon>Arthropoda</taxon>
        <taxon>Hexapoda</taxon>
        <taxon>Insecta</taxon>
        <taxon>Pterygota</taxon>
        <taxon>Neoptera</taxon>
        <taxon>Endopterygota</taxon>
        <taxon>Diptera</taxon>
        <taxon>Nematocera</taxon>
        <taxon>Culicoidea</taxon>
        <taxon>Culicidae</taxon>
        <taxon>Anophelinae</taxon>
        <taxon>Anopheles</taxon>
    </lineage>
</organism>
<dbReference type="AlphaFoldDB" id="A0A8W7P3T2"/>
<feature type="region of interest" description="Disordered" evidence="1">
    <location>
        <begin position="419"/>
        <end position="448"/>
    </location>
</feature>